<evidence type="ECO:0000313" key="1">
    <source>
        <dbReference type="EMBL" id="CAG6689904.1"/>
    </source>
</evidence>
<organism evidence="1">
    <name type="scientific">Cacopsylla melanoneura</name>
    <dbReference type="NCBI Taxonomy" id="428564"/>
    <lineage>
        <taxon>Eukaryota</taxon>
        <taxon>Metazoa</taxon>
        <taxon>Ecdysozoa</taxon>
        <taxon>Arthropoda</taxon>
        <taxon>Hexapoda</taxon>
        <taxon>Insecta</taxon>
        <taxon>Pterygota</taxon>
        <taxon>Neoptera</taxon>
        <taxon>Paraneoptera</taxon>
        <taxon>Hemiptera</taxon>
        <taxon>Sternorrhyncha</taxon>
        <taxon>Psylloidea</taxon>
        <taxon>Psyllidae</taxon>
        <taxon>Psyllinae</taxon>
        <taxon>Cacopsylla</taxon>
    </lineage>
</organism>
<dbReference type="EMBL" id="HBUF01294582">
    <property type="protein sequence ID" value="CAG6689904.1"/>
    <property type="molecule type" value="Transcribed_RNA"/>
</dbReference>
<protein>
    <submittedName>
        <fullName evidence="1">Uncharacterized protein</fullName>
    </submittedName>
</protein>
<reference evidence="1" key="1">
    <citation type="submission" date="2021-05" db="EMBL/GenBank/DDBJ databases">
        <authorList>
            <person name="Alioto T."/>
            <person name="Alioto T."/>
            <person name="Gomez Garrido J."/>
        </authorList>
    </citation>
    <scope>NUCLEOTIDE SEQUENCE</scope>
</reference>
<accession>A0A8D8TL18</accession>
<sequence>MFPYKNTYFFYHIRVPTQSAMLLWYVKKKKLLFLYRNIVLLLILIPNQIKDPKKNPFLRRILIDLVENVANSYVTFCACMFKSWLHTKYLTLSHLLLAPWKIW</sequence>
<proteinExistence type="predicted"/>
<name>A0A8D8TL18_9HEMI</name>
<dbReference type="AlphaFoldDB" id="A0A8D8TL18"/>